<dbReference type="Pfam" id="PF00293">
    <property type="entry name" value="NUDIX"/>
    <property type="match status" value="1"/>
</dbReference>
<dbReference type="CDD" id="cd18873">
    <property type="entry name" value="NUDIX_NadM_like"/>
    <property type="match status" value="1"/>
</dbReference>
<evidence type="ECO:0000259" key="2">
    <source>
        <dbReference type="PROSITE" id="PS51462"/>
    </source>
</evidence>
<reference evidence="3 4" key="1">
    <citation type="submission" date="2017-08" db="EMBL/GenBank/DDBJ databases">
        <title>Infants hospitalized years apart are colonized by the same room-sourced microbial strains.</title>
        <authorList>
            <person name="Brooks B."/>
            <person name="Olm M.R."/>
            <person name="Firek B.A."/>
            <person name="Baker R."/>
            <person name="Thomas B.C."/>
            <person name="Morowitz M.J."/>
            <person name="Banfield J.F."/>
        </authorList>
    </citation>
    <scope>NUCLEOTIDE SEQUENCE [LARGE SCALE GENOMIC DNA]</scope>
    <source>
        <strain evidence="3">S2_003_000_R2_14</strain>
    </source>
</reference>
<dbReference type="EMBL" id="QFQP01000009">
    <property type="protein sequence ID" value="PZR13497.1"/>
    <property type="molecule type" value="Genomic_DNA"/>
</dbReference>
<dbReference type="InterPro" id="IPR015797">
    <property type="entry name" value="NUDIX_hydrolase-like_dom_sf"/>
</dbReference>
<protein>
    <submittedName>
        <fullName evidence="3">NUDIX hydrolase</fullName>
    </submittedName>
</protein>
<proteinExistence type="predicted"/>
<dbReference type="PROSITE" id="PS51462">
    <property type="entry name" value="NUDIX"/>
    <property type="match status" value="1"/>
</dbReference>
<name>A0A2W5TI69_9BACT</name>
<dbReference type="InterPro" id="IPR000086">
    <property type="entry name" value="NUDIX_hydrolase_dom"/>
</dbReference>
<evidence type="ECO:0000313" key="4">
    <source>
        <dbReference type="Proteomes" id="UP000249061"/>
    </source>
</evidence>
<dbReference type="InterPro" id="IPR054105">
    <property type="entry name" value="WHD_NrtR"/>
</dbReference>
<dbReference type="Gene3D" id="3.90.79.10">
    <property type="entry name" value="Nucleoside Triphosphate Pyrophosphohydrolase"/>
    <property type="match status" value="1"/>
</dbReference>
<sequence length="245" mass="28008">MSSGRRESAEEKQFLEKYRPKDYARPSVAVDLVIFTIIDAQLRVLLVKRQEHPFKGEWALPGGFVRVGESAKDQGEDLDTAARRELQEETGLEPERVHIEQLYTFGRSGRDPRMRVIAVTYFALVRPDLAPFVKAGGDASHAQWLPVEALKKAELAFDHREIIETGLARVRGKLEYSGIAFDLVPLTFTIPELRHVYSIVLDREMDPGNFRRKFNRMLDDGLIEQAPGKRITASKPATVYRFKRR</sequence>
<comment type="caution">
    <text evidence="3">The sequence shown here is derived from an EMBL/GenBank/DDBJ whole genome shotgun (WGS) entry which is preliminary data.</text>
</comment>
<dbReference type="GO" id="GO:0016787">
    <property type="term" value="F:hydrolase activity"/>
    <property type="evidence" value="ECO:0007669"/>
    <property type="project" value="UniProtKB-KW"/>
</dbReference>
<gene>
    <name evidence="3" type="ORF">DI536_12110</name>
</gene>
<dbReference type="InterPro" id="IPR036390">
    <property type="entry name" value="WH_DNA-bd_sf"/>
</dbReference>
<evidence type="ECO:0000313" key="3">
    <source>
        <dbReference type="EMBL" id="PZR13497.1"/>
    </source>
</evidence>
<dbReference type="PANTHER" id="PTHR43736">
    <property type="entry name" value="ADP-RIBOSE PYROPHOSPHATASE"/>
    <property type="match status" value="1"/>
</dbReference>
<dbReference type="Gene3D" id="1.10.10.10">
    <property type="entry name" value="Winged helix-like DNA-binding domain superfamily/Winged helix DNA-binding domain"/>
    <property type="match status" value="1"/>
</dbReference>
<keyword evidence="1 3" id="KW-0378">Hydrolase</keyword>
<organism evidence="3 4">
    <name type="scientific">Archangium gephyra</name>
    <dbReference type="NCBI Taxonomy" id="48"/>
    <lineage>
        <taxon>Bacteria</taxon>
        <taxon>Pseudomonadati</taxon>
        <taxon>Myxococcota</taxon>
        <taxon>Myxococcia</taxon>
        <taxon>Myxococcales</taxon>
        <taxon>Cystobacterineae</taxon>
        <taxon>Archangiaceae</taxon>
        <taxon>Archangium</taxon>
    </lineage>
</organism>
<dbReference type="AlphaFoldDB" id="A0A2W5TI69"/>
<dbReference type="Pfam" id="PF21906">
    <property type="entry name" value="WHD_NrtR"/>
    <property type="match status" value="1"/>
</dbReference>
<dbReference type="InterPro" id="IPR036388">
    <property type="entry name" value="WH-like_DNA-bd_sf"/>
</dbReference>
<dbReference type="PRINTS" id="PR00502">
    <property type="entry name" value="NUDIXFAMILY"/>
</dbReference>
<dbReference type="InterPro" id="IPR020476">
    <property type="entry name" value="Nudix_hydrolase"/>
</dbReference>
<dbReference type="SUPFAM" id="SSF46785">
    <property type="entry name" value="Winged helix' DNA-binding domain"/>
    <property type="match status" value="1"/>
</dbReference>
<dbReference type="Proteomes" id="UP000249061">
    <property type="component" value="Unassembled WGS sequence"/>
</dbReference>
<evidence type="ECO:0000256" key="1">
    <source>
        <dbReference type="ARBA" id="ARBA00022801"/>
    </source>
</evidence>
<accession>A0A2W5TI69</accession>
<dbReference type="SUPFAM" id="SSF55811">
    <property type="entry name" value="Nudix"/>
    <property type="match status" value="1"/>
</dbReference>
<feature type="domain" description="Nudix hydrolase" evidence="2">
    <location>
        <begin position="23"/>
        <end position="167"/>
    </location>
</feature>
<dbReference type="PANTHER" id="PTHR43736:SF4">
    <property type="entry name" value="SLR1690 PROTEIN"/>
    <property type="match status" value="1"/>
</dbReference>